<reference evidence="1" key="1">
    <citation type="submission" date="2014-05" db="EMBL/GenBank/DDBJ databases">
        <authorList>
            <person name="Chronopoulou M."/>
        </authorList>
    </citation>
    <scope>NUCLEOTIDE SEQUENCE</scope>
    <source>
        <tissue evidence="1">Whole organism</tissue>
    </source>
</reference>
<proteinExistence type="predicted"/>
<organism evidence="1">
    <name type="scientific">Lepeophtheirus salmonis</name>
    <name type="common">Salmon louse</name>
    <name type="synonym">Caligus salmonis</name>
    <dbReference type="NCBI Taxonomy" id="72036"/>
    <lineage>
        <taxon>Eukaryota</taxon>
        <taxon>Metazoa</taxon>
        <taxon>Ecdysozoa</taxon>
        <taxon>Arthropoda</taxon>
        <taxon>Crustacea</taxon>
        <taxon>Multicrustacea</taxon>
        <taxon>Hexanauplia</taxon>
        <taxon>Copepoda</taxon>
        <taxon>Siphonostomatoida</taxon>
        <taxon>Caligidae</taxon>
        <taxon>Lepeophtheirus</taxon>
    </lineage>
</organism>
<dbReference type="AlphaFoldDB" id="A0A0K2V2B4"/>
<name>A0A0K2V2B4_LEPSM</name>
<evidence type="ECO:0000313" key="1">
    <source>
        <dbReference type="EMBL" id="CDW44673.1"/>
    </source>
</evidence>
<dbReference type="EMBL" id="HACA01027312">
    <property type="protein sequence ID" value="CDW44673.1"/>
    <property type="molecule type" value="Transcribed_RNA"/>
</dbReference>
<sequence>MTMQVHLKNVFIFHLSGYQLQEGKRWFLKYFPCQLGFYVHGYTLLVSVKTLKVLYFGDWSVSNRN</sequence>
<protein>
    <submittedName>
        <fullName evidence="1">Uncharacterized protein</fullName>
    </submittedName>
</protein>
<accession>A0A0K2V2B4</accession>